<dbReference type="RefSeq" id="WP_225249803.1">
    <property type="nucleotide sequence ID" value="NZ_JAIWIU010000027.1"/>
</dbReference>
<keyword evidence="1" id="KW-0479">Metal-binding</keyword>
<gene>
    <name evidence="9" type="ORF">LDJ79_05010</name>
</gene>
<evidence type="ECO:0000259" key="8">
    <source>
        <dbReference type="Pfam" id="PF00465"/>
    </source>
</evidence>
<reference evidence="10" key="1">
    <citation type="submission" date="2023-07" db="EMBL/GenBank/DDBJ databases">
        <title>Molecular identification of indigenous halophilic bacteria isolated from red sea cost, biodegradation of synthetic dyes and assessment of degraded metabolite toxicity.</title>
        <authorList>
            <person name="Chaieb K."/>
            <person name="Altayb H.N."/>
        </authorList>
    </citation>
    <scope>NUCLEOTIDE SEQUENCE [LARGE SCALE GENOMIC DNA]</scope>
    <source>
        <strain evidence="10">K20</strain>
    </source>
</reference>
<accession>A0ABS7YK64</accession>
<sequence length="370" mass="40366">MSNQTIYLPNYTVGEDAYQKVGAMTAPYGRKAVVIGGKIAMEKAKPALLNAIENSDTLLLDFLWYGGDATMENVHQLQAHPKVQEAHMLFAVGGGRACDTVKTLGALTGKPVFTFPTLASNCAACTSLSVMYHQDGSFAEYFYQSHPPLHTFINTKVIAESPVEMFWAGIGDALSKEYEVEYCCRDKTLTHLPALGLGIAKTCTDPLLKHGQKALEDCRHKRVSTELEEVVLTIVMLTGIVSNCAVHISEDIAPKDQYYYNSSLAHCVYYGSSLLPACESHLHGEIVAFGVLCLLKYDNNDTEFDRILAFNKALGLPTTMAEIGMTAADLPIVADKAASVIEWQSCPGTPSKERFIEAILTADKIGQQKL</sequence>
<evidence type="ECO:0000256" key="4">
    <source>
        <dbReference type="ARBA" id="ARBA00037918"/>
    </source>
</evidence>
<evidence type="ECO:0000256" key="5">
    <source>
        <dbReference type="ARBA" id="ARBA00039147"/>
    </source>
</evidence>
<evidence type="ECO:0000256" key="1">
    <source>
        <dbReference type="ARBA" id="ARBA00022723"/>
    </source>
</evidence>
<dbReference type="PIRSF" id="PIRSF000112">
    <property type="entry name" value="Glycerol_dehydrogenase"/>
    <property type="match status" value="1"/>
</dbReference>
<dbReference type="Gene3D" id="3.40.50.1970">
    <property type="match status" value="1"/>
</dbReference>
<evidence type="ECO:0000256" key="2">
    <source>
        <dbReference type="ARBA" id="ARBA00023002"/>
    </source>
</evidence>
<dbReference type="Gene3D" id="1.20.1090.10">
    <property type="entry name" value="Dehydroquinate synthase-like - alpha domain"/>
    <property type="match status" value="1"/>
</dbReference>
<comment type="catalytic activity">
    <reaction evidence="7">
        <text>glycerol + NAD(+) = dihydroxyacetone + NADH + H(+)</text>
        <dbReference type="Rhea" id="RHEA:13769"/>
        <dbReference type="ChEBI" id="CHEBI:15378"/>
        <dbReference type="ChEBI" id="CHEBI:16016"/>
        <dbReference type="ChEBI" id="CHEBI:17754"/>
        <dbReference type="ChEBI" id="CHEBI:57540"/>
        <dbReference type="ChEBI" id="CHEBI:57945"/>
        <dbReference type="EC" id="1.1.1.6"/>
    </reaction>
</comment>
<evidence type="ECO:0000256" key="3">
    <source>
        <dbReference type="ARBA" id="ARBA00023027"/>
    </source>
</evidence>
<organism evidence="9 10">
    <name type="scientific">Vibrio tritonius</name>
    <dbReference type="NCBI Taxonomy" id="1435069"/>
    <lineage>
        <taxon>Bacteria</taxon>
        <taxon>Pseudomonadati</taxon>
        <taxon>Pseudomonadota</taxon>
        <taxon>Gammaproteobacteria</taxon>
        <taxon>Vibrionales</taxon>
        <taxon>Vibrionaceae</taxon>
        <taxon>Vibrio</taxon>
    </lineage>
</organism>
<keyword evidence="2" id="KW-0560">Oxidoreductase</keyword>
<dbReference type="Proteomes" id="UP001199044">
    <property type="component" value="Unassembled WGS sequence"/>
</dbReference>
<keyword evidence="3" id="KW-0520">NAD</keyword>
<dbReference type="EC" id="1.1.1.6" evidence="5"/>
<evidence type="ECO:0000313" key="9">
    <source>
        <dbReference type="EMBL" id="MCA2015462.1"/>
    </source>
</evidence>
<dbReference type="SUPFAM" id="SSF56796">
    <property type="entry name" value="Dehydroquinate synthase-like"/>
    <property type="match status" value="1"/>
</dbReference>
<comment type="pathway">
    <text evidence="4">Polyol metabolism; glycerol fermentation; glycerone phosphate from glycerol (oxidative route): step 1/2.</text>
</comment>
<dbReference type="PANTHER" id="PTHR43616:SF5">
    <property type="entry name" value="GLYCEROL DEHYDROGENASE 1"/>
    <property type="match status" value="1"/>
</dbReference>
<feature type="domain" description="Alcohol dehydrogenase iron-type/glycerol dehydrogenase GldA" evidence="8">
    <location>
        <begin position="10"/>
        <end position="136"/>
    </location>
</feature>
<proteinExistence type="predicted"/>
<evidence type="ECO:0000256" key="6">
    <source>
        <dbReference type="ARBA" id="ARBA00040132"/>
    </source>
</evidence>
<name>A0ABS7YK64_9VIBR</name>
<evidence type="ECO:0000256" key="7">
    <source>
        <dbReference type="ARBA" id="ARBA00049006"/>
    </source>
</evidence>
<dbReference type="InterPro" id="IPR016205">
    <property type="entry name" value="Glycerol_DH"/>
</dbReference>
<protein>
    <recommendedName>
        <fullName evidence="6">Glycerol dehydrogenase</fullName>
        <ecNumber evidence="5">1.1.1.6</ecNumber>
    </recommendedName>
</protein>
<dbReference type="InterPro" id="IPR001670">
    <property type="entry name" value="ADH_Fe/GldA"/>
</dbReference>
<keyword evidence="10" id="KW-1185">Reference proteome</keyword>
<comment type="caution">
    <text evidence="9">The sequence shown here is derived from an EMBL/GenBank/DDBJ whole genome shotgun (WGS) entry which is preliminary data.</text>
</comment>
<dbReference type="PANTHER" id="PTHR43616">
    <property type="entry name" value="GLYCEROL DEHYDROGENASE"/>
    <property type="match status" value="1"/>
</dbReference>
<dbReference type="CDD" id="cd08171">
    <property type="entry name" value="GlyDH-like"/>
    <property type="match status" value="1"/>
</dbReference>
<evidence type="ECO:0000313" key="10">
    <source>
        <dbReference type="Proteomes" id="UP001199044"/>
    </source>
</evidence>
<dbReference type="EMBL" id="JAIWIU010000027">
    <property type="protein sequence ID" value="MCA2015462.1"/>
    <property type="molecule type" value="Genomic_DNA"/>
</dbReference>
<dbReference type="Pfam" id="PF00465">
    <property type="entry name" value="Fe-ADH"/>
    <property type="match status" value="1"/>
</dbReference>